<feature type="region of interest" description="Disordered" evidence="1">
    <location>
        <begin position="114"/>
        <end position="153"/>
    </location>
</feature>
<feature type="compositionally biased region" description="Polar residues" evidence="1">
    <location>
        <begin position="75"/>
        <end position="92"/>
    </location>
</feature>
<feature type="compositionally biased region" description="Basic residues" evidence="1">
    <location>
        <begin position="138"/>
        <end position="153"/>
    </location>
</feature>
<reference evidence="2" key="1">
    <citation type="submission" date="2022-11" db="EMBL/GenBank/DDBJ databases">
        <authorList>
            <person name="Petersen C."/>
        </authorList>
    </citation>
    <scope>NUCLEOTIDE SEQUENCE</scope>
    <source>
        <strain evidence="2">IBT 16849</strain>
    </source>
</reference>
<proteinExistence type="predicted"/>
<dbReference type="AlphaFoldDB" id="A0A9W9J4C1"/>
<feature type="region of interest" description="Disordered" evidence="1">
    <location>
        <begin position="75"/>
        <end position="101"/>
    </location>
</feature>
<sequence length="153" mass="16660">MASPSFTHFDHLQVPGDYERTMTDFDYSQFAPLTYQSSTSILAEPYLVSANPHLYTNPIESVAFGFPASASPSTCSDRSPFNQNAMHQSPTNDDCAAMAPAGHVDPRHDIACATSPASTTSVQVASQVRATSDDYTKGKRPSGRNRGRQQRQE</sequence>
<reference evidence="2" key="2">
    <citation type="journal article" date="2023" name="IMA Fungus">
        <title>Comparative genomic study of the Penicillium genus elucidates a diverse pangenome and 15 lateral gene transfer events.</title>
        <authorList>
            <person name="Petersen C."/>
            <person name="Sorensen T."/>
            <person name="Nielsen M.R."/>
            <person name="Sondergaard T.E."/>
            <person name="Sorensen J.L."/>
            <person name="Fitzpatrick D.A."/>
            <person name="Frisvad J.C."/>
            <person name="Nielsen K.L."/>
        </authorList>
    </citation>
    <scope>NUCLEOTIDE SEQUENCE</scope>
    <source>
        <strain evidence="2">IBT 16849</strain>
    </source>
</reference>
<keyword evidence="3" id="KW-1185">Reference proteome</keyword>
<protein>
    <submittedName>
        <fullName evidence="2">Uncharacterized protein</fullName>
    </submittedName>
</protein>
<evidence type="ECO:0000313" key="3">
    <source>
        <dbReference type="Proteomes" id="UP001150879"/>
    </source>
</evidence>
<evidence type="ECO:0000313" key="2">
    <source>
        <dbReference type="EMBL" id="KAJ5189512.1"/>
    </source>
</evidence>
<gene>
    <name evidence="2" type="ORF">N7472_008526</name>
</gene>
<comment type="caution">
    <text evidence="2">The sequence shown here is derived from an EMBL/GenBank/DDBJ whole genome shotgun (WGS) entry which is preliminary data.</text>
</comment>
<dbReference type="Proteomes" id="UP001150879">
    <property type="component" value="Unassembled WGS sequence"/>
</dbReference>
<feature type="compositionally biased region" description="Polar residues" evidence="1">
    <location>
        <begin position="115"/>
        <end position="130"/>
    </location>
</feature>
<evidence type="ECO:0000256" key="1">
    <source>
        <dbReference type="SAM" id="MobiDB-lite"/>
    </source>
</evidence>
<accession>A0A9W9J4C1</accession>
<dbReference type="OrthoDB" id="654211at2759"/>
<name>A0A9W9J4C1_9EURO</name>
<dbReference type="EMBL" id="JAPQKP010000005">
    <property type="protein sequence ID" value="KAJ5189512.1"/>
    <property type="molecule type" value="Genomic_DNA"/>
</dbReference>
<organism evidence="2 3">
    <name type="scientific">Penicillium cf. griseofulvum</name>
    <dbReference type="NCBI Taxonomy" id="2972120"/>
    <lineage>
        <taxon>Eukaryota</taxon>
        <taxon>Fungi</taxon>
        <taxon>Dikarya</taxon>
        <taxon>Ascomycota</taxon>
        <taxon>Pezizomycotina</taxon>
        <taxon>Eurotiomycetes</taxon>
        <taxon>Eurotiomycetidae</taxon>
        <taxon>Eurotiales</taxon>
        <taxon>Aspergillaceae</taxon>
        <taxon>Penicillium</taxon>
    </lineage>
</organism>